<organism evidence="3 4">
    <name type="scientific">Candidatus Nomurabacteria bacterium GW2011_GWB1_44_12</name>
    <dbReference type="NCBI Taxonomy" id="1618748"/>
    <lineage>
        <taxon>Bacteria</taxon>
        <taxon>Candidatus Nomuraibacteriota</taxon>
    </lineage>
</organism>
<sequence>MLASLIKILAGILALIGAGALSYTYLGETFAPREIVQEMPVVAKKEQSSPRPSRETAVSTSTQATVKKVVPKTTTATATATATATNGSLVPKTAVVEKSVVAPGPLRAITQTTNATDLTARGIIERTNIERAQNGALPALTENTLLNRDAQMKVDDMFAKQYFEHVSPTGVGPSDLAQAVGYAYVTVGENLALGDFAGDTGVVTAWMNSPGHRANILNTHYMEIGVAVGKGMYEGHMTWLAVQSFGLPLSACPATDQTLKAQIDSSSATIASLRSQLDAKKAQLDATSQHDPNYNTYVNEYNALVPQYNSLVEANRVAVATYNAGVQAFNACISAVSGH</sequence>
<dbReference type="PANTHER" id="PTHR31157:SF1">
    <property type="entry name" value="SCP DOMAIN-CONTAINING PROTEIN"/>
    <property type="match status" value="1"/>
</dbReference>
<comment type="caution">
    <text evidence="3">The sequence shown here is derived from an EMBL/GenBank/DDBJ whole genome shotgun (WGS) entry which is preliminary data.</text>
</comment>
<proteinExistence type="predicted"/>
<dbReference type="Proteomes" id="UP000033815">
    <property type="component" value="Unassembled WGS sequence"/>
</dbReference>
<dbReference type="PANTHER" id="PTHR31157">
    <property type="entry name" value="SCP DOMAIN-CONTAINING PROTEIN"/>
    <property type="match status" value="1"/>
</dbReference>
<evidence type="ECO:0000259" key="2">
    <source>
        <dbReference type="Pfam" id="PF00188"/>
    </source>
</evidence>
<name>A0A837I9U1_9BACT</name>
<feature type="compositionally biased region" description="Basic and acidic residues" evidence="1">
    <location>
        <begin position="43"/>
        <end position="54"/>
    </location>
</feature>
<dbReference type="AlphaFoldDB" id="A0A837I9U1"/>
<dbReference type="InterPro" id="IPR035940">
    <property type="entry name" value="CAP_sf"/>
</dbReference>
<feature type="domain" description="SCP" evidence="2">
    <location>
        <begin position="125"/>
        <end position="232"/>
    </location>
</feature>
<dbReference type="SUPFAM" id="SSF55797">
    <property type="entry name" value="PR-1-like"/>
    <property type="match status" value="1"/>
</dbReference>
<dbReference type="CDD" id="cd05379">
    <property type="entry name" value="CAP_bacterial"/>
    <property type="match status" value="1"/>
</dbReference>
<gene>
    <name evidence="3" type="ORF">UW25_C0004G0040</name>
</gene>
<evidence type="ECO:0000256" key="1">
    <source>
        <dbReference type="SAM" id="MobiDB-lite"/>
    </source>
</evidence>
<evidence type="ECO:0000313" key="3">
    <source>
        <dbReference type="EMBL" id="KKT36712.1"/>
    </source>
</evidence>
<protein>
    <submittedName>
        <fullName evidence="3">SCP-like protein extracellular</fullName>
    </submittedName>
</protein>
<reference evidence="3 4" key="1">
    <citation type="journal article" date="2015" name="Nature">
        <title>rRNA introns, odd ribosomes, and small enigmatic genomes across a large radiation of phyla.</title>
        <authorList>
            <person name="Brown C.T."/>
            <person name="Hug L.A."/>
            <person name="Thomas B.C."/>
            <person name="Sharon I."/>
            <person name="Castelle C.J."/>
            <person name="Singh A."/>
            <person name="Wilkins M.J."/>
            <person name="Williams K.H."/>
            <person name="Banfield J.F."/>
        </authorList>
    </citation>
    <scope>NUCLEOTIDE SEQUENCE [LARGE SCALE GENOMIC DNA]</scope>
</reference>
<dbReference type="EMBL" id="LCHP01000004">
    <property type="protein sequence ID" value="KKT36712.1"/>
    <property type="molecule type" value="Genomic_DNA"/>
</dbReference>
<dbReference type="InterPro" id="IPR014044">
    <property type="entry name" value="CAP_dom"/>
</dbReference>
<accession>A0A837I9U1</accession>
<dbReference type="Pfam" id="PF00188">
    <property type="entry name" value="CAP"/>
    <property type="match status" value="1"/>
</dbReference>
<dbReference type="Gene3D" id="3.40.33.10">
    <property type="entry name" value="CAP"/>
    <property type="match status" value="1"/>
</dbReference>
<feature type="region of interest" description="Disordered" evidence="1">
    <location>
        <begin position="42"/>
        <end position="63"/>
    </location>
</feature>
<evidence type="ECO:0000313" key="4">
    <source>
        <dbReference type="Proteomes" id="UP000033815"/>
    </source>
</evidence>